<feature type="region of interest" description="Disordered" evidence="7">
    <location>
        <begin position="1"/>
        <end position="78"/>
    </location>
</feature>
<comment type="subcellular location">
    <subcellularLocation>
        <location evidence="1">Nucleus</location>
    </subcellularLocation>
</comment>
<keyword evidence="2" id="KW-0805">Transcription regulation</keyword>
<evidence type="ECO:0000313" key="10">
    <source>
        <dbReference type="Proteomes" id="UP000625711"/>
    </source>
</evidence>
<feature type="compositionally biased region" description="Basic and acidic residues" evidence="7">
    <location>
        <begin position="16"/>
        <end position="43"/>
    </location>
</feature>
<evidence type="ECO:0000256" key="7">
    <source>
        <dbReference type="SAM" id="MobiDB-lite"/>
    </source>
</evidence>
<name>A0A834IL54_RHYFE</name>
<dbReference type="Pfam" id="PF08347">
    <property type="entry name" value="CTNNB1_binding"/>
    <property type="match status" value="1"/>
</dbReference>
<accession>A0A834IL54</accession>
<feature type="domain" description="CTNNB1 binding N-teminal" evidence="8">
    <location>
        <begin position="6"/>
        <end position="73"/>
    </location>
</feature>
<keyword evidence="10" id="KW-1185">Reference proteome</keyword>
<proteinExistence type="predicted"/>
<dbReference type="InterPro" id="IPR013558">
    <property type="entry name" value="CTNNB1-bd_N"/>
</dbReference>
<dbReference type="InterPro" id="IPR027397">
    <property type="entry name" value="Catenin-bd_sf"/>
</dbReference>
<gene>
    <name evidence="9" type="ORF">GWI33_001572</name>
</gene>
<dbReference type="EMBL" id="JAACXV010000145">
    <property type="protein sequence ID" value="KAF7283014.1"/>
    <property type="molecule type" value="Genomic_DNA"/>
</dbReference>
<protein>
    <recommendedName>
        <fullName evidence="8">CTNNB1 binding N-teminal domain-containing protein</fullName>
    </recommendedName>
</protein>
<evidence type="ECO:0000313" key="9">
    <source>
        <dbReference type="EMBL" id="KAF7283014.1"/>
    </source>
</evidence>
<evidence type="ECO:0000256" key="2">
    <source>
        <dbReference type="ARBA" id="ARBA00023015"/>
    </source>
</evidence>
<dbReference type="GO" id="GO:0060070">
    <property type="term" value="P:canonical Wnt signaling pathway"/>
    <property type="evidence" value="ECO:0007669"/>
    <property type="project" value="TreeGrafter"/>
</dbReference>
<evidence type="ECO:0000259" key="8">
    <source>
        <dbReference type="Pfam" id="PF08347"/>
    </source>
</evidence>
<dbReference type="InterPro" id="IPR024940">
    <property type="entry name" value="TCF/LEF"/>
</dbReference>
<evidence type="ECO:0000256" key="5">
    <source>
        <dbReference type="ARBA" id="ARBA00023163"/>
    </source>
</evidence>
<dbReference type="AlphaFoldDB" id="A0A834IL54"/>
<sequence>MPHVSSSGGDDLGSTDEVKVFKDEGNDEDEKRSSENLTEEKSSLIDLTESEEKSGGNYNSSSKNAQRPEHSPVFATHVRRRVLRHGTVGTRGRAGYPDQNPTIIARIHDETTRAGSGVQRKWKWKKIKDFDLPLGRDQALHWRSYRGTRASSDERLRERQITVLCTSSHKEEKIKNRFSDSRRSKEENDRFNAKRDFNAPSVLYFCFWFALCAERCLPTRTQMGALLNARFADDFKARIGVNGHLHILATYQP</sequence>
<evidence type="ECO:0000256" key="4">
    <source>
        <dbReference type="ARBA" id="ARBA00023159"/>
    </source>
</evidence>
<feature type="compositionally biased region" description="Low complexity" evidence="7">
    <location>
        <begin position="55"/>
        <end position="64"/>
    </location>
</feature>
<dbReference type="GO" id="GO:0000978">
    <property type="term" value="F:RNA polymerase II cis-regulatory region sequence-specific DNA binding"/>
    <property type="evidence" value="ECO:0007669"/>
    <property type="project" value="TreeGrafter"/>
</dbReference>
<keyword evidence="5" id="KW-0804">Transcription</keyword>
<dbReference type="GO" id="GO:0000785">
    <property type="term" value="C:chromatin"/>
    <property type="evidence" value="ECO:0007669"/>
    <property type="project" value="TreeGrafter"/>
</dbReference>
<reference evidence="9" key="1">
    <citation type="submission" date="2020-08" db="EMBL/GenBank/DDBJ databases">
        <title>Genome sequencing and assembly of the red palm weevil Rhynchophorus ferrugineus.</title>
        <authorList>
            <person name="Dias G.B."/>
            <person name="Bergman C.M."/>
            <person name="Manee M."/>
        </authorList>
    </citation>
    <scope>NUCLEOTIDE SEQUENCE</scope>
    <source>
        <strain evidence="9">AA-2017</strain>
        <tissue evidence="9">Whole larva</tissue>
    </source>
</reference>
<dbReference type="Proteomes" id="UP000625711">
    <property type="component" value="Unassembled WGS sequence"/>
</dbReference>
<evidence type="ECO:0000256" key="3">
    <source>
        <dbReference type="ARBA" id="ARBA00023125"/>
    </source>
</evidence>
<comment type="caution">
    <text evidence="9">The sequence shown here is derived from an EMBL/GenBank/DDBJ whole genome shotgun (WGS) entry which is preliminary data.</text>
</comment>
<dbReference type="GO" id="GO:1990907">
    <property type="term" value="C:beta-catenin-TCF complex"/>
    <property type="evidence" value="ECO:0007669"/>
    <property type="project" value="TreeGrafter"/>
</dbReference>
<dbReference type="PANTHER" id="PTHR10373">
    <property type="entry name" value="TRANSCRIPTION FACTOR 7 FAMILY MEMBER"/>
    <property type="match status" value="1"/>
</dbReference>
<organism evidence="9 10">
    <name type="scientific">Rhynchophorus ferrugineus</name>
    <name type="common">Red palm weevil</name>
    <name type="synonym">Curculio ferrugineus</name>
    <dbReference type="NCBI Taxonomy" id="354439"/>
    <lineage>
        <taxon>Eukaryota</taxon>
        <taxon>Metazoa</taxon>
        <taxon>Ecdysozoa</taxon>
        <taxon>Arthropoda</taxon>
        <taxon>Hexapoda</taxon>
        <taxon>Insecta</taxon>
        <taxon>Pterygota</taxon>
        <taxon>Neoptera</taxon>
        <taxon>Endopterygota</taxon>
        <taxon>Coleoptera</taxon>
        <taxon>Polyphaga</taxon>
        <taxon>Cucujiformia</taxon>
        <taxon>Curculionidae</taxon>
        <taxon>Dryophthorinae</taxon>
        <taxon>Rhynchophorus</taxon>
    </lineage>
</organism>
<evidence type="ECO:0000256" key="1">
    <source>
        <dbReference type="ARBA" id="ARBA00004123"/>
    </source>
</evidence>
<keyword evidence="4" id="KW-0010">Activator</keyword>
<dbReference type="OrthoDB" id="2307332at2759"/>
<dbReference type="PANTHER" id="PTHR10373:SF38">
    <property type="entry name" value="PROTEIN PANGOLIN, ISOFORM J"/>
    <property type="match status" value="1"/>
</dbReference>
<dbReference type="GO" id="GO:0009887">
    <property type="term" value="P:animal organ morphogenesis"/>
    <property type="evidence" value="ECO:0007669"/>
    <property type="project" value="UniProtKB-ARBA"/>
</dbReference>
<keyword evidence="6" id="KW-0539">Nucleus</keyword>
<keyword evidence="3" id="KW-0238">DNA-binding</keyword>
<evidence type="ECO:0000256" key="6">
    <source>
        <dbReference type="ARBA" id="ARBA00023242"/>
    </source>
</evidence>
<dbReference type="GO" id="GO:0000981">
    <property type="term" value="F:DNA-binding transcription factor activity, RNA polymerase II-specific"/>
    <property type="evidence" value="ECO:0007669"/>
    <property type="project" value="TreeGrafter"/>
</dbReference>
<dbReference type="Gene3D" id="4.10.900.10">
    <property type="entry name" value="TCF3-CBD (Catenin binding domain)"/>
    <property type="match status" value="1"/>
</dbReference>